<dbReference type="EMBL" id="CM040999">
    <property type="protein sequence ID" value="MCJ8747425.1"/>
    <property type="molecule type" value="Genomic_DNA"/>
</dbReference>
<accession>A0ACC5ZID7</accession>
<sequence length="474" mass="52238">MCQVDEEYNSPLEHKSLPAVSKKCKKCKEGTAVLIIRVGDAFCRSCFKEYFIHKFRAMLGKNRVIFPGEKVLLAVSGGPASSCMLAQVQEGLSRDAPKKLRFMPGIIYIDEGGVCGQNAEEREKAVVQLESIFRMTGFPYHVVPLEQIFTLPESVLEPVYRREQPGSSYKAAVDQHIRTEVTRGHGDPAVEESLDAVGRLSLQASTYKPEHKLALEGLFSSLKTLTAKQDMLQILRQHLILHTARINGYSKVMIGDSCTRLAIKLLTNISLGRGAALAADTAFSDPRYGDVVMVRPMRDYSSKEIGFYNRLFEVQSVFIPGLDTKTADKASIQRLTESFVVKLQADFPSTVSTVYRTSEKLHTAYAASALHATLVSEQLSRGALEEKSQSDAGCCQGQKQACGDGGCCSTSRFPIATDLQSLLCYSCRLTIKDMTAVDSLPPYITSEAEKRQRRAAMKKEISEFLLEDGGADDA</sequence>
<comment type="caution">
    <text evidence="1">The sequence shown here is derived from an EMBL/GenBank/DDBJ whole genome shotgun (WGS) entry which is preliminary data.</text>
</comment>
<protein>
    <submittedName>
        <fullName evidence="1">Uncharacterized protein</fullName>
    </submittedName>
</protein>
<gene>
    <name evidence="1" type="ORF">PDJAM_G00153340</name>
</gene>
<proteinExistence type="predicted"/>
<dbReference type="Proteomes" id="UP000830395">
    <property type="component" value="Chromosome 25"/>
</dbReference>
<keyword evidence="2" id="KW-1185">Reference proteome</keyword>
<organism evidence="1 2">
    <name type="scientific">Pangasius djambal</name>
    <dbReference type="NCBI Taxonomy" id="1691987"/>
    <lineage>
        <taxon>Eukaryota</taxon>
        <taxon>Metazoa</taxon>
        <taxon>Chordata</taxon>
        <taxon>Craniata</taxon>
        <taxon>Vertebrata</taxon>
        <taxon>Euteleostomi</taxon>
        <taxon>Actinopterygii</taxon>
        <taxon>Neopterygii</taxon>
        <taxon>Teleostei</taxon>
        <taxon>Ostariophysi</taxon>
        <taxon>Siluriformes</taxon>
        <taxon>Pangasiidae</taxon>
        <taxon>Pangasius</taxon>
    </lineage>
</organism>
<evidence type="ECO:0000313" key="1">
    <source>
        <dbReference type="EMBL" id="MCJ8747425.1"/>
    </source>
</evidence>
<name>A0ACC5ZID7_9TELE</name>
<reference evidence="1" key="1">
    <citation type="submission" date="2020-02" db="EMBL/GenBank/DDBJ databases">
        <title>Genome sequencing of the panga catfish, Pangasius djambal.</title>
        <authorList>
            <person name="Wen M."/>
            <person name="Zahm M."/>
            <person name="Roques C."/>
            <person name="Cabau C."/>
            <person name="Klopp C."/>
            <person name="Donnadieu C."/>
            <person name="Jouanno E."/>
            <person name="Avarre J.-C."/>
            <person name="Campet M."/>
            <person name="Ha T."/>
            <person name="Dugue R."/>
            <person name="Lampietro C."/>
            <person name="Louis A."/>
            <person name="Herpin A."/>
            <person name="Echchiki A."/>
            <person name="Berthelot C."/>
            <person name="Parey E."/>
            <person name="Roest-Crollius H."/>
            <person name="Braasch I."/>
            <person name="Postlethwait J.H."/>
            <person name="Bobe J."/>
            <person name="Montfort J."/>
            <person name="Bouchez O."/>
            <person name="Begum T."/>
            <person name="Schartl M."/>
            <person name="Gustiano R."/>
            <person name="Guiguen Y."/>
        </authorList>
    </citation>
    <scope>NUCLEOTIDE SEQUENCE</scope>
    <source>
        <strain evidence="1">Pdj_M5554</strain>
    </source>
</reference>
<evidence type="ECO:0000313" key="2">
    <source>
        <dbReference type="Proteomes" id="UP000830395"/>
    </source>
</evidence>